<dbReference type="InterPro" id="IPR012340">
    <property type="entry name" value="NA-bd_OB-fold"/>
</dbReference>
<comment type="caution">
    <text evidence="2">The sequence shown here is derived from an EMBL/GenBank/DDBJ whole genome shotgun (WGS) entry which is preliminary data.</text>
</comment>
<organism evidence="2 3">
    <name type="scientific">Enterocloster clostridioformis</name>
    <dbReference type="NCBI Taxonomy" id="1531"/>
    <lineage>
        <taxon>Bacteria</taxon>
        <taxon>Bacillati</taxon>
        <taxon>Bacillota</taxon>
        <taxon>Clostridia</taxon>
        <taxon>Lachnospirales</taxon>
        <taxon>Lachnospiraceae</taxon>
        <taxon>Enterocloster</taxon>
    </lineage>
</organism>
<dbReference type="EMBL" id="FOIO01000081">
    <property type="protein sequence ID" value="SEU17385.1"/>
    <property type="molecule type" value="Genomic_DNA"/>
</dbReference>
<name>A0A1I0K389_9FIRM</name>
<dbReference type="InterPro" id="IPR002059">
    <property type="entry name" value="CSP_DNA-bd"/>
</dbReference>
<sequence length="100" mass="11492">MYGKVTKYFSDKGYGFIRGEDGNTYFIHKSNLYGEHIECGYYVHFKVFINDRSDYNAKSVIVIEATERKVSNGKKHTSDITNSSRNSSIYLTLCLKTTII</sequence>
<dbReference type="AlphaFoldDB" id="A0A1I0K389"/>
<reference evidence="2 3" key="1">
    <citation type="submission" date="2016-10" db="EMBL/GenBank/DDBJ databases">
        <authorList>
            <person name="Varghese N."/>
            <person name="Submissions S."/>
        </authorList>
    </citation>
    <scope>NUCLEOTIDE SEQUENCE [LARGE SCALE GENOMIC DNA]</scope>
    <source>
        <strain evidence="2 3">NLAE-zl-C196</strain>
    </source>
</reference>
<feature type="domain" description="CSD" evidence="1">
    <location>
        <begin position="1"/>
        <end position="60"/>
    </location>
</feature>
<protein>
    <submittedName>
        <fullName evidence="2">'Cold-shock' DNA-binding domain-containing protein</fullName>
    </submittedName>
</protein>
<evidence type="ECO:0000313" key="2">
    <source>
        <dbReference type="EMBL" id="SEU17385.1"/>
    </source>
</evidence>
<proteinExistence type="predicted"/>
<dbReference type="Gene3D" id="2.40.50.140">
    <property type="entry name" value="Nucleic acid-binding proteins"/>
    <property type="match status" value="1"/>
</dbReference>
<gene>
    <name evidence="2" type="ORF">SAMN05216521_10819</name>
</gene>
<accession>A0A1I0K389</accession>
<evidence type="ECO:0000259" key="1">
    <source>
        <dbReference type="Pfam" id="PF00313"/>
    </source>
</evidence>
<keyword evidence="2" id="KW-0238">DNA-binding</keyword>
<dbReference type="Pfam" id="PF00313">
    <property type="entry name" value="CSD"/>
    <property type="match status" value="1"/>
</dbReference>
<dbReference type="GO" id="GO:0003677">
    <property type="term" value="F:DNA binding"/>
    <property type="evidence" value="ECO:0007669"/>
    <property type="project" value="UniProtKB-KW"/>
</dbReference>
<dbReference type="SUPFAM" id="SSF50249">
    <property type="entry name" value="Nucleic acid-binding proteins"/>
    <property type="match status" value="1"/>
</dbReference>
<dbReference type="Proteomes" id="UP000182121">
    <property type="component" value="Unassembled WGS sequence"/>
</dbReference>
<evidence type="ECO:0000313" key="3">
    <source>
        <dbReference type="Proteomes" id="UP000182121"/>
    </source>
</evidence>